<dbReference type="InterPro" id="IPR024420">
    <property type="entry name" value="TRAPP_III_complex_Trs85"/>
</dbReference>
<proteinExistence type="predicted"/>
<evidence type="ECO:0000256" key="1">
    <source>
        <dbReference type="SAM" id="MobiDB-lite"/>
    </source>
</evidence>
<gene>
    <name evidence="2" type="ORF">SISNIDRAFT_451603</name>
</gene>
<dbReference type="Proteomes" id="UP000076722">
    <property type="component" value="Unassembled WGS sequence"/>
</dbReference>
<sequence>MSGGHVLPSSISPHLCVLPSDDLVEFLVSSGLPPLHQLLQSFSPLTQVTTRTSTYQSIPHQSFALRFSDLSIIEDACKEDEESRAGRTIDWIGSQISKKAETWVAEVHRRGESNYARLPWWEEVRRCVEGDWIPNRSEGWNHPVAIIRAVSTQSANPLQTITNLQSRPVDLPAWVDQSILQFILIVHSPTSTLSIEESTALFNAVKKQYGVHTHLMNLELSGDALPTPIAPPNLSIPPPISANQKPVPELPRVNVLRLSQHDLTEVGRFVRELVIMSLLPWMEHCVVHWNEAFSSTRRLPSRLFSSTKRLFGGSGASTPQTPKSPSTSSFTSNGHANETPPQQRRLAEFATFLGDFKLAISVWEALRKEGGGGSEILPLLLAPSPAIPAHASYALHSLAGPDPPASAQLRSLLYAVRWEIGVSQFHSRELEGERWLIWAAGQADEPPAALLFAHAALLCERRGRGTTRRAALWYALAARKLEKCGIKPLTIYFLQKSLDLYNRPPRLELSPLFSEAEFLGKQKALAFDAITRSIESSLGRLKYTTGDSLEAAKLFLGLLKESPRLAMDPAEEDNESDKLALENFRNALEHLSSTSIVDSISSELALSFQFSRPRETRLRYAEMDSGGNESWDDLYDDWRIFWKQSGSERLEESKNVRVGEKLWLDISLYNPLNAVVTLSQIALEIEEDGELVDQTVIESNVVDGIRLSPFEKSVLSVELIVKRPARLQISRLTYVLLERFTCTENLSYRGRRLNDTIPQMRTISYAPDVTLRLQSEDSNQSLVAVNTSGASPVIFEGECRSISVRLQNQGEEPIDEIWVLHDSDHVASLQDDEPIEAENYPVHSRLRNDIQSASPQKISLAKLIPTPSLSPKQEITVPFQLHAEEPGFKSLRLLFVYRKGGFNFRFTRTVYNFTVSPSLRLSVQSYPAASHDIRYGLNIELENLTSSAEISIMGASLISATWQCQPSTSMLLPIEISPLQRSRILMEAEFWKEGIRNEAVADYVARKVEALFYNQTIEATFPPETDLLHSVPHQASPSVSQISSNIKSLWQLRSRVNARQRTLTEYPHIPASTLPCIFPAIHPHAVQILVLWEQTSDKRVGFLLSDPILLGALHGGLSDIVEDVDDGKLDMGIYAETQREKRQFLNAVRSSPWNAEMDPVDVSLRFPSHTEHDFVQGPCHISVDFQLRNFSPTNPVRYCVRLPKTSYEPNATSLSPHFMGLLTRRGTIPPLESTHIPAKLWVPGPATYDVTGWTLEVEVDGPLPQTSRQPTRNRRCRYSQTSYQHTNTLSVSQHIS</sequence>
<dbReference type="PANTHER" id="PTHR12975:SF6">
    <property type="entry name" value="TRAFFICKING PROTEIN PARTICLE COMPLEX SUBUNIT 8"/>
    <property type="match status" value="1"/>
</dbReference>
<evidence type="ECO:0000313" key="3">
    <source>
        <dbReference type="Proteomes" id="UP000076722"/>
    </source>
</evidence>
<dbReference type="EMBL" id="KV419400">
    <property type="protein sequence ID" value="KZS95953.1"/>
    <property type="molecule type" value="Genomic_DNA"/>
</dbReference>
<protein>
    <submittedName>
        <fullName evidence="2">Uncharacterized protein</fullName>
    </submittedName>
</protein>
<dbReference type="PANTHER" id="PTHR12975">
    <property type="entry name" value="TRANSPORT PROTEIN TRAPP"/>
    <property type="match status" value="1"/>
</dbReference>
<organism evidence="2 3">
    <name type="scientific">Sistotremastrum niveocremeum HHB9708</name>
    <dbReference type="NCBI Taxonomy" id="1314777"/>
    <lineage>
        <taxon>Eukaryota</taxon>
        <taxon>Fungi</taxon>
        <taxon>Dikarya</taxon>
        <taxon>Basidiomycota</taxon>
        <taxon>Agaricomycotina</taxon>
        <taxon>Agaricomycetes</taxon>
        <taxon>Sistotremastrales</taxon>
        <taxon>Sistotremastraceae</taxon>
        <taxon>Sertulicium</taxon>
        <taxon>Sertulicium niveocremeum</taxon>
    </lineage>
</organism>
<accession>A0A164XGB9</accession>
<dbReference type="STRING" id="1314777.A0A164XGB9"/>
<dbReference type="GO" id="GO:1990072">
    <property type="term" value="C:TRAPPIII protein complex"/>
    <property type="evidence" value="ECO:0007669"/>
    <property type="project" value="TreeGrafter"/>
</dbReference>
<feature type="compositionally biased region" description="Polar residues" evidence="1">
    <location>
        <begin position="1278"/>
        <end position="1296"/>
    </location>
</feature>
<feature type="compositionally biased region" description="Low complexity" evidence="1">
    <location>
        <begin position="317"/>
        <end position="332"/>
    </location>
</feature>
<dbReference type="OrthoDB" id="203724at2759"/>
<name>A0A164XGB9_9AGAM</name>
<feature type="region of interest" description="Disordered" evidence="1">
    <location>
        <begin position="1261"/>
        <end position="1296"/>
    </location>
</feature>
<keyword evidence="3" id="KW-1185">Reference proteome</keyword>
<reference evidence="2 3" key="1">
    <citation type="journal article" date="2016" name="Mol. Biol. Evol.">
        <title>Comparative Genomics of Early-Diverging Mushroom-Forming Fungi Provides Insights into the Origins of Lignocellulose Decay Capabilities.</title>
        <authorList>
            <person name="Nagy L.G."/>
            <person name="Riley R."/>
            <person name="Tritt A."/>
            <person name="Adam C."/>
            <person name="Daum C."/>
            <person name="Floudas D."/>
            <person name="Sun H."/>
            <person name="Yadav J.S."/>
            <person name="Pangilinan J."/>
            <person name="Larsson K.H."/>
            <person name="Matsuura K."/>
            <person name="Barry K."/>
            <person name="Labutti K."/>
            <person name="Kuo R."/>
            <person name="Ohm R.A."/>
            <person name="Bhattacharya S.S."/>
            <person name="Shirouzu T."/>
            <person name="Yoshinaga Y."/>
            <person name="Martin F.M."/>
            <person name="Grigoriev I.V."/>
            <person name="Hibbett D.S."/>
        </authorList>
    </citation>
    <scope>NUCLEOTIDE SEQUENCE [LARGE SCALE GENOMIC DNA]</scope>
    <source>
        <strain evidence="2 3">HHB9708</strain>
    </source>
</reference>
<evidence type="ECO:0000313" key="2">
    <source>
        <dbReference type="EMBL" id="KZS95953.1"/>
    </source>
</evidence>
<feature type="region of interest" description="Disordered" evidence="1">
    <location>
        <begin position="310"/>
        <end position="341"/>
    </location>
</feature>
<dbReference type="Pfam" id="PF12739">
    <property type="entry name" value="TRAPPC-Trs85"/>
    <property type="match status" value="1"/>
</dbReference>